<name>A0ACC2P7R0_9HYME</name>
<evidence type="ECO:0000313" key="1">
    <source>
        <dbReference type="EMBL" id="KAJ8679066.1"/>
    </source>
</evidence>
<comment type="caution">
    <text evidence="1">The sequence shown here is derived from an EMBL/GenBank/DDBJ whole genome shotgun (WGS) entry which is preliminary data.</text>
</comment>
<accession>A0ACC2P7R0</accession>
<gene>
    <name evidence="1" type="ORF">QAD02_014853</name>
</gene>
<dbReference type="Proteomes" id="UP001239111">
    <property type="component" value="Chromosome 2"/>
</dbReference>
<protein>
    <submittedName>
        <fullName evidence="1">Uncharacterized protein</fullName>
    </submittedName>
</protein>
<keyword evidence="2" id="KW-1185">Reference proteome</keyword>
<reference evidence="1" key="1">
    <citation type="submission" date="2023-04" db="EMBL/GenBank/DDBJ databases">
        <title>A chromosome-level genome assembly of the parasitoid wasp Eretmocerus hayati.</title>
        <authorList>
            <person name="Zhong Y."/>
            <person name="Liu S."/>
            <person name="Liu Y."/>
        </authorList>
    </citation>
    <scope>NUCLEOTIDE SEQUENCE</scope>
    <source>
        <strain evidence="1">ZJU_SS_LIU_2023</strain>
    </source>
</reference>
<dbReference type="EMBL" id="CM056742">
    <property type="protein sequence ID" value="KAJ8679066.1"/>
    <property type="molecule type" value="Genomic_DNA"/>
</dbReference>
<proteinExistence type="predicted"/>
<sequence length="207" mass="23368">MEKQEGLTILVTGFGPFKDNKINASWEAVKLLPDLFKSNPETSQINLIIEEIPVAYKIVSSKIQELWEQHKPSIIMHVGLSTKANCLVIECEANSKGYDQPDILNEHPDENEVDQEILQSTCDVQKICQIVNEESNVSDCKACTSCDAGRYLCEYIYYQSLSLRNPLVLFVHVPPKDVYGFEKTAHGLLRILIHLIECAVEKKSADE</sequence>
<evidence type="ECO:0000313" key="2">
    <source>
        <dbReference type="Proteomes" id="UP001239111"/>
    </source>
</evidence>
<organism evidence="1 2">
    <name type="scientific">Eretmocerus hayati</name>
    <dbReference type="NCBI Taxonomy" id="131215"/>
    <lineage>
        <taxon>Eukaryota</taxon>
        <taxon>Metazoa</taxon>
        <taxon>Ecdysozoa</taxon>
        <taxon>Arthropoda</taxon>
        <taxon>Hexapoda</taxon>
        <taxon>Insecta</taxon>
        <taxon>Pterygota</taxon>
        <taxon>Neoptera</taxon>
        <taxon>Endopterygota</taxon>
        <taxon>Hymenoptera</taxon>
        <taxon>Apocrita</taxon>
        <taxon>Proctotrupomorpha</taxon>
        <taxon>Chalcidoidea</taxon>
        <taxon>Aphelinidae</taxon>
        <taxon>Aphelininae</taxon>
        <taxon>Eretmocerus</taxon>
    </lineage>
</organism>